<accession>A0AA40GER6</accession>
<dbReference type="EMBL" id="JAHYIQ010000001">
    <property type="protein sequence ID" value="KAK1136501.1"/>
    <property type="molecule type" value="Genomic_DNA"/>
</dbReference>
<evidence type="ECO:0000313" key="1">
    <source>
        <dbReference type="EMBL" id="KAK1136501.1"/>
    </source>
</evidence>
<keyword evidence="2" id="KW-1185">Reference proteome</keyword>
<organism evidence="1 2">
    <name type="scientific">Melipona bicolor</name>
    <dbReference type="NCBI Taxonomy" id="60889"/>
    <lineage>
        <taxon>Eukaryota</taxon>
        <taxon>Metazoa</taxon>
        <taxon>Ecdysozoa</taxon>
        <taxon>Arthropoda</taxon>
        <taxon>Hexapoda</taxon>
        <taxon>Insecta</taxon>
        <taxon>Pterygota</taxon>
        <taxon>Neoptera</taxon>
        <taxon>Endopterygota</taxon>
        <taxon>Hymenoptera</taxon>
        <taxon>Apocrita</taxon>
        <taxon>Aculeata</taxon>
        <taxon>Apoidea</taxon>
        <taxon>Anthophila</taxon>
        <taxon>Apidae</taxon>
        <taxon>Melipona</taxon>
    </lineage>
</organism>
<reference evidence="1" key="1">
    <citation type="submission" date="2021-10" db="EMBL/GenBank/DDBJ databases">
        <title>Melipona bicolor Genome sequencing and assembly.</title>
        <authorList>
            <person name="Araujo N.S."/>
            <person name="Arias M.C."/>
        </authorList>
    </citation>
    <scope>NUCLEOTIDE SEQUENCE</scope>
    <source>
        <strain evidence="1">USP_2M_L1-L4_2017</strain>
        <tissue evidence="1">Whole body</tissue>
    </source>
</reference>
<sequence>MPAPEDRAERSNGENNGFSAVKIAWPDQAIHPWPSYPPDFTLSTSDERRRGKYREVLVIVIIKKFSQLFKLKQMC</sequence>
<proteinExistence type="predicted"/>
<protein>
    <submittedName>
        <fullName evidence="1">Uncharacterized protein</fullName>
    </submittedName>
</protein>
<dbReference type="AlphaFoldDB" id="A0AA40GER6"/>
<dbReference type="Proteomes" id="UP001177670">
    <property type="component" value="Unassembled WGS sequence"/>
</dbReference>
<gene>
    <name evidence="1" type="ORF">K0M31_001051</name>
</gene>
<name>A0AA40GER6_9HYME</name>
<evidence type="ECO:0000313" key="2">
    <source>
        <dbReference type="Proteomes" id="UP001177670"/>
    </source>
</evidence>
<comment type="caution">
    <text evidence="1">The sequence shown here is derived from an EMBL/GenBank/DDBJ whole genome shotgun (WGS) entry which is preliminary data.</text>
</comment>